<dbReference type="InterPro" id="IPR009987">
    <property type="entry name" value="IM_PilM"/>
</dbReference>
<dbReference type="KEGG" id="rhd:R2APBS1_2019"/>
<dbReference type="Proteomes" id="UP000011859">
    <property type="component" value="Chromosome"/>
</dbReference>
<dbReference type="STRING" id="666685.R2APBS1_2019"/>
<organism evidence="1 2">
    <name type="scientific">Rhodanobacter denitrificans</name>
    <dbReference type="NCBI Taxonomy" id="666685"/>
    <lineage>
        <taxon>Bacteria</taxon>
        <taxon>Pseudomonadati</taxon>
        <taxon>Pseudomonadota</taxon>
        <taxon>Gammaproteobacteria</taxon>
        <taxon>Lysobacterales</taxon>
        <taxon>Rhodanobacteraceae</taxon>
        <taxon>Rhodanobacter</taxon>
    </lineage>
</organism>
<proteinExistence type="predicted"/>
<dbReference type="RefSeq" id="WP_015447867.1">
    <property type="nucleotide sequence ID" value="NC_020541.1"/>
</dbReference>
<gene>
    <name evidence="1" type="ORF">R2APBS1_2019</name>
</gene>
<evidence type="ECO:0000313" key="1">
    <source>
        <dbReference type="EMBL" id="AGG89142.1"/>
    </source>
</evidence>
<dbReference type="Gene3D" id="3.30.1300.90">
    <property type="entry name" value="PilM protein, N-terminal domain"/>
    <property type="match status" value="1"/>
</dbReference>
<dbReference type="InterPro" id="IPR041883">
    <property type="entry name" value="PilM_N-ter"/>
</dbReference>
<keyword evidence="2" id="KW-1185">Reference proteome</keyword>
<dbReference type="AlphaFoldDB" id="M4NGC5"/>
<reference evidence="1 2" key="1">
    <citation type="submission" date="2012-04" db="EMBL/GenBank/DDBJ databases">
        <title>Complete genome of Rhodanobacter sp. 2APBS1.</title>
        <authorList>
            <consortium name="US DOE Joint Genome Institute"/>
            <person name="Huntemann M."/>
            <person name="Wei C.-L."/>
            <person name="Han J."/>
            <person name="Detter J.C."/>
            <person name="Han C."/>
            <person name="Tapia R."/>
            <person name="Munk A.C.C."/>
            <person name="Chen A."/>
            <person name="Krypides N."/>
            <person name="Mavromatis K."/>
            <person name="Markowitz V."/>
            <person name="Szeto E."/>
            <person name="Ivanova N."/>
            <person name="Mikhailova N."/>
            <person name="Ovchinnikova G."/>
            <person name="Pagani I."/>
            <person name="Pati A."/>
            <person name="Goodwin L."/>
            <person name="Peters L."/>
            <person name="Pitluck S."/>
            <person name="Woyke T."/>
            <person name="Prakash O."/>
            <person name="Elkins J."/>
            <person name="Brown S."/>
            <person name="Palumbo A."/>
            <person name="Hemme C."/>
            <person name="Zhou J."/>
            <person name="Watson D."/>
            <person name="Jardine P."/>
            <person name="Kostka J."/>
            <person name="Green S."/>
        </authorList>
    </citation>
    <scope>NUCLEOTIDE SEQUENCE [LARGE SCALE GENOMIC DNA]</scope>
    <source>
        <strain evidence="1 2">2APBS1</strain>
    </source>
</reference>
<evidence type="ECO:0000313" key="2">
    <source>
        <dbReference type="Proteomes" id="UP000011859"/>
    </source>
</evidence>
<accession>M4NGC5</accession>
<sequence length="352" mass="35479" precursor="true">MALKFLVGLLVVMMLGISGVYLSNQHSVTANADTQAYGANAMMLGNLASHYAAKNPSVTGVESPAALSAPPYYVPQPGLTAYVSQGSAYVYLAPNGPVAPSASLRDVATHTRNVLAGIKQASGAILDATGTVVASGVPAAIPNGSMVLVARAVGPSSAQTPPARGAPASLAALTTGAAIGGPSSYGNPTGAYVGWNPSTPLPPAAPPLPPPPPPPPPYIKADDPSACYATGGMPYTVTPSAIYSGVGAANFYGGAVNYFRGTTTARGTATGSYHFTIAFNGATQSLSLTCTRLNTDNTTIGDDCSYNQDFNVGGGTFNIAFDSTSPLKQDWVVGALAPYSAGVTITQKNCNP</sequence>
<dbReference type="GeneID" id="72428753"/>
<dbReference type="OrthoDB" id="10015809at2"/>
<dbReference type="Pfam" id="PF07419">
    <property type="entry name" value="PilM"/>
    <property type="match status" value="1"/>
</dbReference>
<dbReference type="EMBL" id="CP003470">
    <property type="protein sequence ID" value="AGG89142.1"/>
    <property type="molecule type" value="Genomic_DNA"/>
</dbReference>
<protein>
    <submittedName>
        <fullName evidence="1">PilM</fullName>
    </submittedName>
</protein>
<name>M4NGC5_9GAMM</name>
<dbReference type="HOGENOM" id="CLU_787269_0_0_6"/>